<dbReference type="InterPro" id="IPR020557">
    <property type="entry name" value="Fumarate_lyase_CS"/>
</dbReference>
<dbReference type="InterPro" id="IPR022761">
    <property type="entry name" value="Fumarate_lyase_N"/>
</dbReference>
<dbReference type="PRINTS" id="PR00145">
    <property type="entry name" value="ARGSUCLYASE"/>
</dbReference>
<evidence type="ECO:0000313" key="3">
    <source>
        <dbReference type="EMBL" id="GAA4395013.1"/>
    </source>
</evidence>
<dbReference type="NCBIfam" id="TIGR02426">
    <property type="entry name" value="protocat_pcaB"/>
    <property type="match status" value="1"/>
</dbReference>
<dbReference type="Pfam" id="PF00206">
    <property type="entry name" value="Lyase_1"/>
    <property type="match status" value="1"/>
</dbReference>
<dbReference type="SMART" id="SM00998">
    <property type="entry name" value="ADSL_C"/>
    <property type="match status" value="1"/>
</dbReference>
<dbReference type="PANTHER" id="PTHR43172">
    <property type="entry name" value="ADENYLOSUCCINATE LYASE"/>
    <property type="match status" value="1"/>
</dbReference>
<dbReference type="Gene3D" id="1.20.200.10">
    <property type="entry name" value="Fumarase/aspartase (Central domain)"/>
    <property type="match status" value="1"/>
</dbReference>
<protein>
    <submittedName>
        <fullName evidence="3">3-carboxy-cis,cis-muconate cycloisomerase</fullName>
    </submittedName>
</protein>
<organism evidence="3 4">
    <name type="scientific">Nibrella viscosa</name>
    <dbReference type="NCBI Taxonomy" id="1084524"/>
    <lineage>
        <taxon>Bacteria</taxon>
        <taxon>Pseudomonadati</taxon>
        <taxon>Bacteroidota</taxon>
        <taxon>Cytophagia</taxon>
        <taxon>Cytophagales</taxon>
        <taxon>Spirosomataceae</taxon>
        <taxon>Nibrella</taxon>
    </lineage>
</organism>
<dbReference type="CDD" id="cd01597">
    <property type="entry name" value="pCLME"/>
    <property type="match status" value="1"/>
</dbReference>
<gene>
    <name evidence="3" type="ORF">GCM10023187_01440</name>
</gene>
<dbReference type="Proteomes" id="UP001500936">
    <property type="component" value="Unassembled WGS sequence"/>
</dbReference>
<dbReference type="RefSeq" id="WP_345262920.1">
    <property type="nucleotide sequence ID" value="NZ_BAABHB010000001.1"/>
</dbReference>
<dbReference type="Gene3D" id="1.10.40.30">
    <property type="entry name" value="Fumarase/aspartase (C-terminal domain)"/>
    <property type="match status" value="1"/>
</dbReference>
<dbReference type="InterPro" id="IPR019468">
    <property type="entry name" value="AdenyloSucc_lyase_C"/>
</dbReference>
<dbReference type="InterPro" id="IPR012789">
    <property type="entry name" value="Protocat_PcaB-like"/>
</dbReference>
<proteinExistence type="inferred from homology"/>
<dbReference type="SUPFAM" id="SSF48557">
    <property type="entry name" value="L-aspartase-like"/>
    <property type="match status" value="1"/>
</dbReference>
<sequence length="441" mass="47711">MSLYASLFYSADVQPLLSDEATVQHMLRFEAALARSQADSGLIPAASADAIATCCSVALLDLEKLSRDIALSGNAAIPLVKQLTEQVGQRDPDAARAVHLGATSQDVVDTATVLTIKSVCEWLETRLSTLEDTLAALTRTHRQTVMVGRTLLQQAKPIPFGLKTAYWLDAVMRNRQRLANVRKRVLVLQLAGAVGSRNASISAPVQQHMADQLGLSPSVSWHTQRDNVAELAAALGILTGSLGKIAKDVSLLMQTEIAEVLEGKAEGKGGSSTMPHKRNPVTCTAILANANRVPSLVATMLAAMLQENERSAGLWHSEWEVLTEIMQLTAGTVARSLELLRHLEVDEQRMAQNLEQTNGLIYAETVSLALAPTLGKAAAHELLEKATKQAIAQQKHLKDVLFGLNVDLPQPDELFKPENAIGQSLDIIDTILHQHHITKTQ</sequence>
<accession>A0ABP8JS80</accession>
<evidence type="ECO:0000256" key="1">
    <source>
        <dbReference type="ARBA" id="ARBA00034772"/>
    </source>
</evidence>
<dbReference type="PRINTS" id="PR00149">
    <property type="entry name" value="FUMRATELYASE"/>
</dbReference>
<comment type="caution">
    <text evidence="3">The sequence shown here is derived from an EMBL/GenBank/DDBJ whole genome shotgun (WGS) entry which is preliminary data.</text>
</comment>
<reference evidence="4" key="1">
    <citation type="journal article" date="2019" name="Int. J. Syst. Evol. Microbiol.">
        <title>The Global Catalogue of Microorganisms (GCM) 10K type strain sequencing project: providing services to taxonomists for standard genome sequencing and annotation.</title>
        <authorList>
            <consortium name="The Broad Institute Genomics Platform"/>
            <consortium name="The Broad Institute Genome Sequencing Center for Infectious Disease"/>
            <person name="Wu L."/>
            <person name="Ma J."/>
        </authorList>
    </citation>
    <scope>NUCLEOTIDE SEQUENCE [LARGE SCALE GENOMIC DNA]</scope>
    <source>
        <strain evidence="4">JCM 17925</strain>
    </source>
</reference>
<dbReference type="InterPro" id="IPR008948">
    <property type="entry name" value="L-Aspartase-like"/>
</dbReference>
<comment type="similarity">
    <text evidence="1">Belongs to the class-II fumarase/aspartase family.</text>
</comment>
<evidence type="ECO:0000313" key="4">
    <source>
        <dbReference type="Proteomes" id="UP001500936"/>
    </source>
</evidence>
<dbReference type="PANTHER" id="PTHR43172:SF2">
    <property type="entry name" value="ADENYLOSUCCINATE LYASE C-TERMINAL DOMAIN-CONTAINING PROTEIN"/>
    <property type="match status" value="1"/>
</dbReference>
<name>A0ABP8JS80_9BACT</name>
<dbReference type="Pfam" id="PF10397">
    <property type="entry name" value="ADSL_C"/>
    <property type="match status" value="1"/>
</dbReference>
<dbReference type="EMBL" id="BAABHB010000001">
    <property type="protein sequence ID" value="GAA4395013.1"/>
    <property type="molecule type" value="Genomic_DNA"/>
</dbReference>
<dbReference type="InterPro" id="IPR000362">
    <property type="entry name" value="Fumarate_lyase_fam"/>
</dbReference>
<evidence type="ECO:0000259" key="2">
    <source>
        <dbReference type="SMART" id="SM00998"/>
    </source>
</evidence>
<keyword evidence="4" id="KW-1185">Reference proteome</keyword>
<feature type="domain" description="Adenylosuccinate lyase C-terminal" evidence="2">
    <location>
        <begin position="358"/>
        <end position="432"/>
    </location>
</feature>
<dbReference type="PROSITE" id="PS00163">
    <property type="entry name" value="FUMARATE_LYASES"/>
    <property type="match status" value="1"/>
</dbReference>